<dbReference type="Pfam" id="PF05685">
    <property type="entry name" value="Uma2"/>
    <property type="match status" value="1"/>
</dbReference>
<keyword evidence="3" id="KW-1185">Reference proteome</keyword>
<dbReference type="Gene3D" id="3.90.1570.10">
    <property type="entry name" value="tt1808, chain A"/>
    <property type="match status" value="1"/>
</dbReference>
<feature type="domain" description="Putative restriction endonuclease" evidence="1">
    <location>
        <begin position="31"/>
        <end position="185"/>
    </location>
</feature>
<dbReference type="OrthoDB" id="5768410at2"/>
<dbReference type="PANTHER" id="PTHR47152">
    <property type="entry name" value="SLR2084 PROTEIN-RELATED"/>
    <property type="match status" value="1"/>
</dbReference>
<dbReference type="AlphaFoldDB" id="A0A2T1DB82"/>
<keyword evidence="2" id="KW-0378">Hydrolase</keyword>
<dbReference type="InterPro" id="IPR012296">
    <property type="entry name" value="Nuclease_put_TT1808"/>
</dbReference>
<evidence type="ECO:0000259" key="1">
    <source>
        <dbReference type="Pfam" id="PF05685"/>
    </source>
</evidence>
<reference evidence="2 3" key="2">
    <citation type="submission" date="2018-03" db="EMBL/GenBank/DDBJ databases">
        <title>The ancient ancestry and fast evolution of plastids.</title>
        <authorList>
            <person name="Moore K.R."/>
            <person name="Magnabosco C."/>
            <person name="Momper L."/>
            <person name="Gold D.A."/>
            <person name="Bosak T."/>
            <person name="Fournier G.P."/>
        </authorList>
    </citation>
    <scope>NUCLEOTIDE SEQUENCE [LARGE SCALE GENOMIC DNA]</scope>
    <source>
        <strain evidence="2 3">ULC007</strain>
    </source>
</reference>
<dbReference type="PANTHER" id="PTHR47152:SF1">
    <property type="entry name" value="SLL1186 PROTEIN"/>
    <property type="match status" value="1"/>
</dbReference>
<organism evidence="2 3">
    <name type="scientific">Phormidesmis priestleyi ULC007</name>
    <dbReference type="NCBI Taxonomy" id="1920490"/>
    <lineage>
        <taxon>Bacteria</taxon>
        <taxon>Bacillati</taxon>
        <taxon>Cyanobacteriota</taxon>
        <taxon>Cyanophyceae</taxon>
        <taxon>Leptolyngbyales</taxon>
        <taxon>Leptolyngbyaceae</taxon>
        <taxon>Phormidesmis</taxon>
    </lineage>
</organism>
<gene>
    <name evidence="2" type="ORF">C7B65_17710</name>
</gene>
<name>A0A2T1DB82_9CYAN</name>
<comment type="caution">
    <text evidence="2">The sequence shown here is derived from an EMBL/GenBank/DDBJ whole genome shotgun (WGS) entry which is preliminary data.</text>
</comment>
<evidence type="ECO:0000313" key="2">
    <source>
        <dbReference type="EMBL" id="PSB17745.1"/>
    </source>
</evidence>
<reference evidence="2 3" key="1">
    <citation type="submission" date="2018-02" db="EMBL/GenBank/DDBJ databases">
        <authorList>
            <person name="Cohen D.B."/>
            <person name="Kent A.D."/>
        </authorList>
    </citation>
    <scope>NUCLEOTIDE SEQUENCE [LARGE SCALE GENOMIC DNA]</scope>
    <source>
        <strain evidence="2 3">ULC007</strain>
    </source>
</reference>
<evidence type="ECO:0000313" key="3">
    <source>
        <dbReference type="Proteomes" id="UP000238634"/>
    </source>
</evidence>
<protein>
    <submittedName>
        <fullName evidence="2">Uma2 family endonuclease</fullName>
    </submittedName>
</protein>
<keyword evidence="2" id="KW-0540">Nuclease</keyword>
<keyword evidence="2" id="KW-0255">Endonuclease</keyword>
<dbReference type="Proteomes" id="UP000238634">
    <property type="component" value="Unassembled WGS sequence"/>
</dbReference>
<dbReference type="SUPFAM" id="SSF52980">
    <property type="entry name" value="Restriction endonuclease-like"/>
    <property type="match status" value="1"/>
</dbReference>
<accession>A0A2T1DB82</accession>
<sequence>MTTQIVTPVTVPIKNIVLEPGSVLTITDITWEKFEAILEELGEKRSARIAYSNGVLEIVSPLPAHERPNRIIGDLVKILLDARNLDWEDFGSTTFRRKKKQAGLEPDTCFYIGENAKRVRECMMSMNLDVYPPPDLAIEADVTSKTTLEAYAGIQVPEVWIYNKGKLKINLLNDSNYQESATSLVFPDLPITQLIPDRVQQALQEGTSQVLRQLRQEMGGNDRT</sequence>
<dbReference type="InterPro" id="IPR008538">
    <property type="entry name" value="Uma2"/>
</dbReference>
<dbReference type="GO" id="GO:0004519">
    <property type="term" value="F:endonuclease activity"/>
    <property type="evidence" value="ECO:0007669"/>
    <property type="project" value="UniProtKB-KW"/>
</dbReference>
<proteinExistence type="predicted"/>
<dbReference type="InterPro" id="IPR011335">
    <property type="entry name" value="Restrct_endonuc-II-like"/>
</dbReference>
<dbReference type="CDD" id="cd06260">
    <property type="entry name" value="DUF820-like"/>
    <property type="match status" value="1"/>
</dbReference>
<dbReference type="EMBL" id="PVWG01000024">
    <property type="protein sequence ID" value="PSB17745.1"/>
    <property type="molecule type" value="Genomic_DNA"/>
</dbReference>
<dbReference type="STRING" id="1920490.GCA_001895925_00518"/>
<dbReference type="RefSeq" id="WP_073072995.1">
    <property type="nucleotide sequence ID" value="NZ_MPPI01000020.1"/>
</dbReference>